<protein>
    <submittedName>
        <fullName evidence="2">Uncharacterized protein</fullName>
    </submittedName>
</protein>
<organism evidence="2 3">
    <name type="scientific">Dendrobium chrysotoxum</name>
    <name type="common">Orchid</name>
    <dbReference type="NCBI Taxonomy" id="161865"/>
    <lineage>
        <taxon>Eukaryota</taxon>
        <taxon>Viridiplantae</taxon>
        <taxon>Streptophyta</taxon>
        <taxon>Embryophyta</taxon>
        <taxon>Tracheophyta</taxon>
        <taxon>Spermatophyta</taxon>
        <taxon>Magnoliopsida</taxon>
        <taxon>Liliopsida</taxon>
        <taxon>Asparagales</taxon>
        <taxon>Orchidaceae</taxon>
        <taxon>Epidendroideae</taxon>
        <taxon>Malaxideae</taxon>
        <taxon>Dendrobiinae</taxon>
        <taxon>Dendrobium</taxon>
    </lineage>
</organism>
<dbReference type="Proteomes" id="UP000775213">
    <property type="component" value="Unassembled WGS sequence"/>
</dbReference>
<feature type="compositionally biased region" description="Basic and acidic residues" evidence="1">
    <location>
        <begin position="125"/>
        <end position="151"/>
    </location>
</feature>
<evidence type="ECO:0000256" key="1">
    <source>
        <dbReference type="SAM" id="MobiDB-lite"/>
    </source>
</evidence>
<accession>A0AAV7HJH8</accession>
<evidence type="ECO:0000313" key="3">
    <source>
        <dbReference type="Proteomes" id="UP000775213"/>
    </source>
</evidence>
<dbReference type="AlphaFoldDB" id="A0AAV7HJH8"/>
<keyword evidence="3" id="KW-1185">Reference proteome</keyword>
<reference evidence="2 3" key="1">
    <citation type="journal article" date="2021" name="Hortic Res">
        <title>Chromosome-scale assembly of the Dendrobium chrysotoxum genome enhances the understanding of orchid evolution.</title>
        <authorList>
            <person name="Zhang Y."/>
            <person name="Zhang G.Q."/>
            <person name="Zhang D."/>
            <person name="Liu X.D."/>
            <person name="Xu X.Y."/>
            <person name="Sun W.H."/>
            <person name="Yu X."/>
            <person name="Zhu X."/>
            <person name="Wang Z.W."/>
            <person name="Zhao X."/>
            <person name="Zhong W.Y."/>
            <person name="Chen H."/>
            <person name="Yin W.L."/>
            <person name="Huang T."/>
            <person name="Niu S.C."/>
            <person name="Liu Z.J."/>
        </authorList>
    </citation>
    <scope>NUCLEOTIDE SEQUENCE [LARGE SCALE GENOMIC DNA]</scope>
    <source>
        <strain evidence="2">Lindl</strain>
    </source>
</reference>
<feature type="region of interest" description="Disordered" evidence="1">
    <location>
        <begin position="169"/>
        <end position="197"/>
    </location>
</feature>
<proteinExistence type="predicted"/>
<sequence length="197" mass="22995">MKMLKWMSGLHLEIECETSIYKKGLERVSLDDLVIIKCRPSDGSVRRVNVLDPTYVQKNIGRPKKTRRPQIDRETEACKPRVHHCKRVQRPTKLLQQMPPKQPTNLTNGARRKIQVEWNLRREERGIEERGKKPEKKEDKLASFPRGEGEWNKLSSFSKEETLRTLIFKLNTKQPKDKKDPKASVDLPTTAKSKQTK</sequence>
<feature type="compositionally biased region" description="Basic and acidic residues" evidence="1">
    <location>
        <begin position="174"/>
        <end position="183"/>
    </location>
</feature>
<comment type="caution">
    <text evidence="2">The sequence shown here is derived from an EMBL/GenBank/DDBJ whole genome shotgun (WGS) entry which is preliminary data.</text>
</comment>
<evidence type="ECO:0000313" key="2">
    <source>
        <dbReference type="EMBL" id="KAH0469106.1"/>
    </source>
</evidence>
<name>A0AAV7HJH8_DENCH</name>
<dbReference type="EMBL" id="JAGFBR010000003">
    <property type="protein sequence ID" value="KAH0469106.1"/>
    <property type="molecule type" value="Genomic_DNA"/>
</dbReference>
<gene>
    <name evidence="2" type="ORF">IEQ34_002338</name>
</gene>
<feature type="region of interest" description="Disordered" evidence="1">
    <location>
        <begin position="125"/>
        <end position="156"/>
    </location>
</feature>